<reference evidence="2" key="1">
    <citation type="submission" date="2023-06" db="EMBL/GenBank/DDBJ databases">
        <title>Genome-scale phylogeny and comparative genomics of the fungal order Sordariales.</title>
        <authorList>
            <consortium name="Lawrence Berkeley National Laboratory"/>
            <person name="Hensen N."/>
            <person name="Bonometti L."/>
            <person name="Westerberg I."/>
            <person name="Brannstrom I.O."/>
            <person name="Guillou S."/>
            <person name="Cros-Aarteil S."/>
            <person name="Calhoun S."/>
            <person name="Haridas S."/>
            <person name="Kuo A."/>
            <person name="Mondo S."/>
            <person name="Pangilinan J."/>
            <person name="Riley R."/>
            <person name="Labutti K."/>
            <person name="Andreopoulos B."/>
            <person name="Lipzen A."/>
            <person name="Chen C."/>
            <person name="Yanf M."/>
            <person name="Daum C."/>
            <person name="Ng V."/>
            <person name="Clum A."/>
            <person name="Steindorff A."/>
            <person name="Ohm R."/>
            <person name="Martin F."/>
            <person name="Silar P."/>
            <person name="Natvig D."/>
            <person name="Lalanne C."/>
            <person name="Gautier V."/>
            <person name="Ament-Velasquez S.L."/>
            <person name="Kruys A."/>
            <person name="Hutchinson M.I."/>
            <person name="Powell A.J."/>
            <person name="Barry K."/>
            <person name="Miller A.N."/>
            <person name="Grigoriev I.V."/>
            <person name="Debuchy R."/>
            <person name="Gladieux P."/>
            <person name="Thoren M.H."/>
            <person name="Johannesson H."/>
        </authorList>
    </citation>
    <scope>NUCLEOTIDE SEQUENCE</scope>
    <source>
        <strain evidence="2">CBS 307.81</strain>
    </source>
</reference>
<dbReference type="EMBL" id="JAULSY010000097">
    <property type="protein sequence ID" value="KAK0666008.1"/>
    <property type="molecule type" value="Genomic_DNA"/>
</dbReference>
<dbReference type="AlphaFoldDB" id="A0AA39Z884"/>
<keyword evidence="3" id="KW-1185">Reference proteome</keyword>
<feature type="signal peptide" evidence="1">
    <location>
        <begin position="1"/>
        <end position="16"/>
    </location>
</feature>
<evidence type="ECO:0008006" key="4">
    <source>
        <dbReference type="Google" id="ProtNLM"/>
    </source>
</evidence>
<evidence type="ECO:0000256" key="1">
    <source>
        <dbReference type="SAM" id="SignalP"/>
    </source>
</evidence>
<name>A0AA39Z884_9PEZI</name>
<sequence>MRVWVICSSLSCVTHCQFVLQLSSFLKSLSKTTPFQKVLILFSASPRLNSRSGLKTLKKCLGMESRSLRRAYHSKNDHLNPAVKIPAFTHRFLSKANDHRA</sequence>
<evidence type="ECO:0000313" key="2">
    <source>
        <dbReference type="EMBL" id="KAK0666008.1"/>
    </source>
</evidence>
<gene>
    <name evidence="2" type="ORF">QBC41DRAFT_326790</name>
</gene>
<dbReference type="Proteomes" id="UP001174997">
    <property type="component" value="Unassembled WGS sequence"/>
</dbReference>
<comment type="caution">
    <text evidence="2">The sequence shown here is derived from an EMBL/GenBank/DDBJ whole genome shotgun (WGS) entry which is preliminary data.</text>
</comment>
<proteinExistence type="predicted"/>
<organism evidence="2 3">
    <name type="scientific">Cercophora samala</name>
    <dbReference type="NCBI Taxonomy" id="330535"/>
    <lineage>
        <taxon>Eukaryota</taxon>
        <taxon>Fungi</taxon>
        <taxon>Dikarya</taxon>
        <taxon>Ascomycota</taxon>
        <taxon>Pezizomycotina</taxon>
        <taxon>Sordariomycetes</taxon>
        <taxon>Sordariomycetidae</taxon>
        <taxon>Sordariales</taxon>
        <taxon>Lasiosphaeriaceae</taxon>
        <taxon>Cercophora</taxon>
    </lineage>
</organism>
<evidence type="ECO:0000313" key="3">
    <source>
        <dbReference type="Proteomes" id="UP001174997"/>
    </source>
</evidence>
<keyword evidence="1" id="KW-0732">Signal</keyword>
<accession>A0AA39Z884</accession>
<feature type="chain" id="PRO_5041360714" description="Secreted protein" evidence="1">
    <location>
        <begin position="17"/>
        <end position="101"/>
    </location>
</feature>
<protein>
    <recommendedName>
        <fullName evidence="4">Secreted protein</fullName>
    </recommendedName>
</protein>